<keyword evidence="1" id="KW-1133">Transmembrane helix</keyword>
<evidence type="ECO:0000256" key="1">
    <source>
        <dbReference type="SAM" id="Phobius"/>
    </source>
</evidence>
<evidence type="ECO:0008006" key="4">
    <source>
        <dbReference type="Google" id="ProtNLM"/>
    </source>
</evidence>
<comment type="caution">
    <text evidence="2">The sequence shown here is derived from an EMBL/GenBank/DDBJ whole genome shotgun (WGS) entry which is preliminary data.</text>
</comment>
<accession>A0ABT7ZH64</accession>
<keyword evidence="3" id="KW-1185">Reference proteome</keyword>
<feature type="transmembrane region" description="Helical" evidence="1">
    <location>
        <begin position="28"/>
        <end position="46"/>
    </location>
</feature>
<feature type="transmembrane region" description="Helical" evidence="1">
    <location>
        <begin position="5"/>
        <end position="22"/>
    </location>
</feature>
<keyword evidence="1" id="KW-0472">Membrane</keyword>
<proteinExistence type="predicted"/>
<gene>
    <name evidence="2" type="ORF">QMA01_04240</name>
</gene>
<keyword evidence="1" id="KW-0812">Transmembrane</keyword>
<dbReference type="Proteomes" id="UP001225873">
    <property type="component" value="Unassembled WGS sequence"/>
</dbReference>
<name>A0ABT7ZH64_9BACL</name>
<protein>
    <recommendedName>
        <fullName evidence="4">DUF3953 domain-containing protein</fullName>
    </recommendedName>
</protein>
<organism evidence="2 3">
    <name type="scientific">Planococcus notacanthi</name>
    <dbReference type="NCBI Taxonomy" id="3035188"/>
    <lineage>
        <taxon>Bacteria</taxon>
        <taxon>Bacillati</taxon>
        <taxon>Bacillota</taxon>
        <taxon>Bacilli</taxon>
        <taxon>Bacillales</taxon>
        <taxon>Caryophanaceae</taxon>
        <taxon>Planococcus</taxon>
    </lineage>
</organism>
<evidence type="ECO:0000313" key="3">
    <source>
        <dbReference type="Proteomes" id="UP001225873"/>
    </source>
</evidence>
<sequence>MLKKLTIGFALAVLILSIFELVDDSLELSSHTIFLMMSGAFLLFGIEKVKEGMKRTGALYLLVFLLSFMAAVSSF</sequence>
<dbReference type="RefSeq" id="WP_290214364.1">
    <property type="nucleotide sequence ID" value="NZ_JASDCQ010000001.1"/>
</dbReference>
<feature type="transmembrane region" description="Helical" evidence="1">
    <location>
        <begin position="58"/>
        <end position="74"/>
    </location>
</feature>
<dbReference type="EMBL" id="JASDCQ010000001">
    <property type="protein sequence ID" value="MDN3426496.1"/>
    <property type="molecule type" value="Genomic_DNA"/>
</dbReference>
<reference evidence="2 3" key="1">
    <citation type="submission" date="2023-03" db="EMBL/GenBank/DDBJ databases">
        <authorList>
            <person name="Uniacke-Lowe S."/>
            <person name="Ross P."/>
            <person name="Hill C."/>
        </authorList>
    </citation>
    <scope>NUCLEOTIDE SEQUENCE [LARGE SCALE GENOMIC DNA]</scope>
    <source>
        <strain evidence="2 3">APC 4016</strain>
    </source>
</reference>
<evidence type="ECO:0000313" key="2">
    <source>
        <dbReference type="EMBL" id="MDN3426496.1"/>
    </source>
</evidence>